<feature type="transmembrane region" description="Helical" evidence="4">
    <location>
        <begin position="84"/>
        <end position="112"/>
    </location>
</feature>
<dbReference type="InterPro" id="IPR002172">
    <property type="entry name" value="LDrepeatLR_classA_rpt"/>
</dbReference>
<dbReference type="PROSITE" id="PS50068">
    <property type="entry name" value="LDLRA_2"/>
    <property type="match status" value="1"/>
</dbReference>
<reference evidence="5 6" key="1">
    <citation type="submission" date="2019-09" db="EMBL/GenBank/DDBJ databases">
        <title>Bird 10,000 Genomes (B10K) Project - Family phase.</title>
        <authorList>
            <person name="Zhang G."/>
        </authorList>
    </citation>
    <scope>NUCLEOTIDE SEQUENCE [LARGE SCALE GENOMIC DNA]</scope>
    <source>
        <strain evidence="5">B10K-DU-001-64</strain>
        <tissue evidence="5">Muscle</tissue>
    </source>
</reference>
<keyword evidence="4" id="KW-0472">Membrane</keyword>
<feature type="non-terminal residue" evidence="5">
    <location>
        <position position="140"/>
    </location>
</feature>
<dbReference type="Gene3D" id="4.10.400.10">
    <property type="entry name" value="Low-density Lipoprotein Receptor"/>
    <property type="match status" value="1"/>
</dbReference>
<dbReference type="SMART" id="SM00192">
    <property type="entry name" value="LDLa"/>
    <property type="match status" value="1"/>
</dbReference>
<keyword evidence="4" id="KW-1133">Transmembrane helix</keyword>
<evidence type="ECO:0000256" key="1">
    <source>
        <dbReference type="ARBA" id="ARBA00023157"/>
    </source>
</evidence>
<dbReference type="SUPFAM" id="SSF57424">
    <property type="entry name" value="LDL receptor-like module"/>
    <property type="match status" value="1"/>
</dbReference>
<accession>A0A7K4TFG2</accession>
<evidence type="ECO:0000313" key="5">
    <source>
        <dbReference type="EMBL" id="NWQ96037.1"/>
    </source>
</evidence>
<name>A0A7K4TFG2_9CHAR</name>
<sequence length="140" mass="14735">PGRFQCQPGAVCFPEEWRCDGHPDCEDEGDEWGCGTATPTEPSPDGAWATPPQSSGVPPAGGGGTGERRAEPMGDGPQTGLKPFISWSLCLCTFLSVALLSILVAVGSLAVWGLSKAKGRSDIFSLERASREQLMPDKSQ</sequence>
<keyword evidence="6" id="KW-1185">Reference proteome</keyword>
<evidence type="ECO:0000256" key="2">
    <source>
        <dbReference type="PROSITE-ProRule" id="PRU00124"/>
    </source>
</evidence>
<comment type="caution">
    <text evidence="5">The sequence shown here is derived from an EMBL/GenBank/DDBJ whole genome shotgun (WGS) entry which is preliminary data.</text>
</comment>
<dbReference type="Pfam" id="PF00057">
    <property type="entry name" value="Ldl_recept_a"/>
    <property type="match status" value="1"/>
</dbReference>
<dbReference type="AlphaFoldDB" id="A0A7K4TFG2"/>
<dbReference type="EMBL" id="VYXH01010158">
    <property type="protein sequence ID" value="NWQ96037.1"/>
    <property type="molecule type" value="Genomic_DNA"/>
</dbReference>
<evidence type="ECO:0000256" key="4">
    <source>
        <dbReference type="SAM" id="Phobius"/>
    </source>
</evidence>
<organism evidence="5 6">
    <name type="scientific">Burhinus bistriatus</name>
    <dbReference type="NCBI Taxonomy" id="240201"/>
    <lineage>
        <taxon>Eukaryota</taxon>
        <taxon>Metazoa</taxon>
        <taxon>Chordata</taxon>
        <taxon>Craniata</taxon>
        <taxon>Vertebrata</taxon>
        <taxon>Euteleostomi</taxon>
        <taxon>Archelosauria</taxon>
        <taxon>Archosauria</taxon>
        <taxon>Dinosauria</taxon>
        <taxon>Saurischia</taxon>
        <taxon>Theropoda</taxon>
        <taxon>Coelurosauria</taxon>
        <taxon>Aves</taxon>
        <taxon>Neognathae</taxon>
        <taxon>Neoaves</taxon>
        <taxon>Charadriiformes</taxon>
        <taxon>Burhinidae</taxon>
        <taxon>Burhinus</taxon>
    </lineage>
</organism>
<comment type="caution">
    <text evidence="2">Lacks conserved residue(s) required for the propagation of feature annotation.</text>
</comment>
<feature type="disulfide bond" evidence="2">
    <location>
        <begin position="19"/>
        <end position="34"/>
    </location>
</feature>
<evidence type="ECO:0000256" key="3">
    <source>
        <dbReference type="SAM" id="MobiDB-lite"/>
    </source>
</evidence>
<keyword evidence="1 2" id="KW-1015">Disulfide bond</keyword>
<protein>
    <submittedName>
        <fullName evidence="5">RSVR protein</fullName>
    </submittedName>
</protein>
<feature type="region of interest" description="Disordered" evidence="3">
    <location>
        <begin position="24"/>
        <end position="78"/>
    </location>
</feature>
<feature type="non-terminal residue" evidence="5">
    <location>
        <position position="1"/>
    </location>
</feature>
<proteinExistence type="predicted"/>
<keyword evidence="4" id="KW-0812">Transmembrane</keyword>
<evidence type="ECO:0000313" key="6">
    <source>
        <dbReference type="Proteomes" id="UP000574691"/>
    </source>
</evidence>
<dbReference type="InterPro" id="IPR036055">
    <property type="entry name" value="LDL_receptor-like_sf"/>
</dbReference>
<gene>
    <name evidence="5" type="primary">Rsvr</name>
    <name evidence="5" type="ORF">BURBIS_R07623</name>
</gene>
<dbReference type="Proteomes" id="UP000574691">
    <property type="component" value="Unassembled WGS sequence"/>
</dbReference>
<dbReference type="CDD" id="cd00112">
    <property type="entry name" value="LDLa"/>
    <property type="match status" value="1"/>
</dbReference>